<evidence type="ECO:0000256" key="11">
    <source>
        <dbReference type="ARBA" id="ARBA00067136"/>
    </source>
</evidence>
<reference evidence="12" key="1">
    <citation type="submission" date="2022-10" db="EMBL/GenBank/DDBJ databases">
        <authorList>
            <person name="Boutroux M."/>
        </authorList>
    </citation>
    <scope>NUCLEOTIDE SEQUENCE</scope>
    <source>
        <strain evidence="12">51.81</strain>
    </source>
</reference>
<gene>
    <name evidence="12" type="ORF">ORY91_001573</name>
    <name evidence="13" type="ORF">V9W64_05525</name>
</gene>
<keyword evidence="7 13" id="KW-0560">Oxidoreductase</keyword>
<evidence type="ECO:0000256" key="7">
    <source>
        <dbReference type="ARBA" id="ARBA00023002"/>
    </source>
</evidence>
<keyword evidence="14" id="KW-1185">Reference proteome</keyword>
<sequence length="343" mass="35297">MFGRYGLIQAPMAGVQDSALAVAACLAGAVGSLPAAMLDAETLAAELARIQAAVGTAKYNVNFFAHRTPQISAAQRDAWHQQLQPYFEAFGLRTEDIPADGGRRPFDGAALDVVRRFRVPVVSFHFGLPEPHLLAALKACGVEIWSSATTVEEAVWLEKNGADAVIAQGLEAGGHRGMFLSPDVTRQMGLFSLLPNIVRAVSCPVIAAGGIATPEAVAAAKALGAAAVQAGTAFLLADEAKTSAAHRAALQSAQAHDTVLTNLFSGGLARGIRNRFMDEAGPVSPYALPFPAAGAAAGMLKAAAERAGSSAFSSFWAGQSAALARSGSTAEIVRYLTGGGSVI</sequence>
<comment type="cofactor">
    <cofactor evidence="1">
        <name>FMN</name>
        <dbReference type="ChEBI" id="CHEBI:58210"/>
    </cofactor>
</comment>
<keyword evidence="5" id="KW-0288">FMN</keyword>
<dbReference type="EMBL" id="JAPQFL010000004">
    <property type="protein sequence ID" value="MDD9328155.1"/>
    <property type="molecule type" value="Genomic_DNA"/>
</dbReference>
<evidence type="ECO:0000256" key="10">
    <source>
        <dbReference type="ARBA" id="ARBA00049401"/>
    </source>
</evidence>
<evidence type="ECO:0000313" key="13">
    <source>
        <dbReference type="EMBL" id="WWY02206.1"/>
    </source>
</evidence>
<evidence type="ECO:0000256" key="4">
    <source>
        <dbReference type="ARBA" id="ARBA00022630"/>
    </source>
</evidence>
<evidence type="ECO:0000256" key="2">
    <source>
        <dbReference type="ARBA" id="ARBA00009881"/>
    </source>
</evidence>
<keyword evidence="8 12" id="KW-0503">Monooxygenase</keyword>
<dbReference type="Gene3D" id="3.20.20.70">
    <property type="entry name" value="Aldolase class I"/>
    <property type="match status" value="1"/>
</dbReference>
<evidence type="ECO:0000313" key="12">
    <source>
        <dbReference type="EMBL" id="MDD9328155.1"/>
    </source>
</evidence>
<evidence type="ECO:0000256" key="3">
    <source>
        <dbReference type="ARBA" id="ARBA00022575"/>
    </source>
</evidence>
<dbReference type="FunFam" id="3.20.20.70:FF:000154">
    <property type="entry name" value="Probable nitronate monooxygenase"/>
    <property type="match status" value="1"/>
</dbReference>
<evidence type="ECO:0000256" key="1">
    <source>
        <dbReference type="ARBA" id="ARBA00001917"/>
    </source>
</evidence>
<evidence type="ECO:0000313" key="14">
    <source>
        <dbReference type="Proteomes" id="UP001149607"/>
    </source>
</evidence>
<dbReference type="GO" id="GO:0009636">
    <property type="term" value="P:response to toxic substance"/>
    <property type="evidence" value="ECO:0007669"/>
    <property type="project" value="UniProtKB-KW"/>
</dbReference>
<evidence type="ECO:0000256" key="5">
    <source>
        <dbReference type="ARBA" id="ARBA00022643"/>
    </source>
</evidence>
<dbReference type="GO" id="GO:0018580">
    <property type="term" value="F:nitronate monooxygenase activity"/>
    <property type="evidence" value="ECO:0007669"/>
    <property type="project" value="InterPro"/>
</dbReference>
<keyword evidence="6" id="KW-0547">Nucleotide-binding</keyword>
<dbReference type="InterPro" id="IPR004136">
    <property type="entry name" value="NMO"/>
</dbReference>
<accession>A0A9X4E3Q1</accession>
<dbReference type="Pfam" id="PF03060">
    <property type="entry name" value="NMO"/>
    <property type="match status" value="1"/>
</dbReference>
<keyword evidence="4" id="KW-0285">Flavoprotein</keyword>
<dbReference type="InterPro" id="IPR013785">
    <property type="entry name" value="Aldolase_TIM"/>
</dbReference>
<evidence type="ECO:0000256" key="6">
    <source>
        <dbReference type="ARBA" id="ARBA00022741"/>
    </source>
</evidence>
<dbReference type="RefSeq" id="WP_274585261.1">
    <property type="nucleotide sequence ID" value="NZ_CP146598.1"/>
</dbReference>
<dbReference type="EMBL" id="CP146598">
    <property type="protein sequence ID" value="WWY02206.1"/>
    <property type="molecule type" value="Genomic_DNA"/>
</dbReference>
<dbReference type="AlphaFoldDB" id="A0A9X4E3Q1"/>
<name>A0A9X4E3Q1_9NEIS</name>
<dbReference type="Proteomes" id="UP001149607">
    <property type="component" value="Chromosome"/>
</dbReference>
<dbReference type="PANTHER" id="PTHR42747">
    <property type="entry name" value="NITRONATE MONOOXYGENASE-RELATED"/>
    <property type="match status" value="1"/>
</dbReference>
<evidence type="ECO:0000256" key="8">
    <source>
        <dbReference type="ARBA" id="ARBA00023033"/>
    </source>
</evidence>
<keyword evidence="3" id="KW-0216">Detoxification</keyword>
<proteinExistence type="inferred from homology"/>
<dbReference type="GO" id="GO:0000166">
    <property type="term" value="F:nucleotide binding"/>
    <property type="evidence" value="ECO:0007669"/>
    <property type="project" value="UniProtKB-KW"/>
</dbReference>
<evidence type="ECO:0000256" key="9">
    <source>
        <dbReference type="ARBA" id="ARBA00031155"/>
    </source>
</evidence>
<organism evidence="12">
    <name type="scientific">Neisseria leonii</name>
    <dbReference type="NCBI Taxonomy" id="2995413"/>
    <lineage>
        <taxon>Bacteria</taxon>
        <taxon>Pseudomonadati</taxon>
        <taxon>Pseudomonadota</taxon>
        <taxon>Betaproteobacteria</taxon>
        <taxon>Neisseriales</taxon>
        <taxon>Neisseriaceae</taxon>
        <taxon>Neisseria</taxon>
    </lineage>
</organism>
<dbReference type="PANTHER" id="PTHR42747:SF3">
    <property type="entry name" value="NITRONATE MONOOXYGENASE-RELATED"/>
    <property type="match status" value="1"/>
</dbReference>
<reference evidence="13" key="2">
    <citation type="submission" date="2024-02" db="EMBL/GenBank/DDBJ databases">
        <title>Neisseria leonii sp. nov.</title>
        <authorList>
            <person name="Boutroux M."/>
            <person name="Favre-Rochex S."/>
            <person name="Gorgette O."/>
            <person name="Touak G."/>
            <person name="Muhle E."/>
            <person name="Chesneau O."/>
            <person name="Clermont D."/>
            <person name="Rahi P."/>
        </authorList>
    </citation>
    <scope>NUCLEOTIDE SEQUENCE</scope>
    <source>
        <strain evidence="13">51.81</strain>
    </source>
</reference>
<comment type="catalytic activity">
    <reaction evidence="10">
        <text>3 propionate 3-nitronate + 3 O2 + H2O = 3 3-oxopropanoate + 2 nitrate + nitrite + H2O2 + 3 H(+)</text>
        <dbReference type="Rhea" id="RHEA:57332"/>
        <dbReference type="ChEBI" id="CHEBI:15377"/>
        <dbReference type="ChEBI" id="CHEBI:15378"/>
        <dbReference type="ChEBI" id="CHEBI:15379"/>
        <dbReference type="ChEBI" id="CHEBI:16240"/>
        <dbReference type="ChEBI" id="CHEBI:16301"/>
        <dbReference type="ChEBI" id="CHEBI:17632"/>
        <dbReference type="ChEBI" id="CHEBI:33190"/>
        <dbReference type="ChEBI" id="CHEBI:136067"/>
    </reaction>
</comment>
<dbReference type="CDD" id="cd04730">
    <property type="entry name" value="NPD_like"/>
    <property type="match status" value="1"/>
</dbReference>
<comment type="similarity">
    <text evidence="2">Belongs to the nitronate monooxygenase family. NMO class I subfamily.</text>
</comment>
<dbReference type="SUPFAM" id="SSF51412">
    <property type="entry name" value="Inosine monophosphate dehydrogenase (IMPDH)"/>
    <property type="match status" value="1"/>
</dbReference>
<protein>
    <recommendedName>
        <fullName evidence="11">Nitronate monooxygenase</fullName>
    </recommendedName>
    <alternativeName>
        <fullName evidence="9">Propionate 3-nitronate monooxygenase</fullName>
    </alternativeName>
</protein>